<dbReference type="Pfam" id="PF00561">
    <property type="entry name" value="Abhydrolase_1"/>
    <property type="match status" value="1"/>
</dbReference>
<dbReference type="SUPFAM" id="SSF53474">
    <property type="entry name" value="alpha/beta-Hydrolases"/>
    <property type="match status" value="1"/>
</dbReference>
<dbReference type="AlphaFoldDB" id="A0AAD7GAV0"/>
<dbReference type="Proteomes" id="UP001221757">
    <property type="component" value="Unassembled WGS sequence"/>
</dbReference>
<organism evidence="2 3">
    <name type="scientific">Mycena rosella</name>
    <name type="common">Pink bonnet</name>
    <name type="synonym">Agaricus rosellus</name>
    <dbReference type="NCBI Taxonomy" id="1033263"/>
    <lineage>
        <taxon>Eukaryota</taxon>
        <taxon>Fungi</taxon>
        <taxon>Dikarya</taxon>
        <taxon>Basidiomycota</taxon>
        <taxon>Agaricomycotina</taxon>
        <taxon>Agaricomycetes</taxon>
        <taxon>Agaricomycetidae</taxon>
        <taxon>Agaricales</taxon>
        <taxon>Marasmiineae</taxon>
        <taxon>Mycenaceae</taxon>
        <taxon>Mycena</taxon>
    </lineage>
</organism>
<dbReference type="InterPro" id="IPR000073">
    <property type="entry name" value="AB_hydrolase_1"/>
</dbReference>
<keyword evidence="3" id="KW-1185">Reference proteome</keyword>
<dbReference type="GO" id="GO:0016787">
    <property type="term" value="F:hydrolase activity"/>
    <property type="evidence" value="ECO:0007669"/>
    <property type="project" value="UniProtKB-KW"/>
</dbReference>
<dbReference type="Gene3D" id="3.40.50.1820">
    <property type="entry name" value="alpha/beta hydrolase"/>
    <property type="match status" value="1"/>
</dbReference>
<evidence type="ECO:0000313" key="3">
    <source>
        <dbReference type="Proteomes" id="UP001221757"/>
    </source>
</evidence>
<proteinExistence type="predicted"/>
<evidence type="ECO:0000259" key="1">
    <source>
        <dbReference type="Pfam" id="PF00561"/>
    </source>
</evidence>
<dbReference type="PANTHER" id="PTHR43194">
    <property type="entry name" value="HYDROLASE ALPHA/BETA FOLD FAMILY"/>
    <property type="match status" value="1"/>
</dbReference>
<dbReference type="EMBL" id="JARKIE010000168">
    <property type="protein sequence ID" value="KAJ7672086.1"/>
    <property type="molecule type" value="Genomic_DNA"/>
</dbReference>
<dbReference type="InterPro" id="IPR050228">
    <property type="entry name" value="Carboxylesterase_BioH"/>
</dbReference>
<sequence length="287" mass="30642">MASKLCPSSDGTLIYAEVAGNPTNPSVVFAHGFALSAIVFDRLFADARMLEKLYLVRYDVRGHGRSGKPTSAEGYASAFYAADFAAVCEAFGLNMPVFVGWSAGAPLASDICAHISPIPVSGVVAINGALCVDTAQNTLKLKLLQMVPKFMSSDATIALNVRIELVDAVFAAPDNVPFDVKAAWMGSTVMQPPEVTKAIMAGHKPRQAKLVEAGGQGLPVMVMYGTDDQFQDGRVVVAEARPHFVDFEVATIEGGSHSVFYDNVDETVGHILPFCLRVSGKDWRADI</sequence>
<dbReference type="InterPro" id="IPR029058">
    <property type="entry name" value="AB_hydrolase_fold"/>
</dbReference>
<protein>
    <submittedName>
        <fullName evidence="2">Alpha/Beta hydrolase protein</fullName>
    </submittedName>
</protein>
<dbReference type="PANTHER" id="PTHR43194:SF2">
    <property type="entry name" value="PEROXISOMAL MEMBRANE PROTEIN LPX1"/>
    <property type="match status" value="1"/>
</dbReference>
<reference evidence="2" key="1">
    <citation type="submission" date="2023-03" db="EMBL/GenBank/DDBJ databases">
        <title>Massive genome expansion in bonnet fungi (Mycena s.s.) driven by repeated elements and novel gene families across ecological guilds.</title>
        <authorList>
            <consortium name="Lawrence Berkeley National Laboratory"/>
            <person name="Harder C.B."/>
            <person name="Miyauchi S."/>
            <person name="Viragh M."/>
            <person name="Kuo A."/>
            <person name="Thoen E."/>
            <person name="Andreopoulos B."/>
            <person name="Lu D."/>
            <person name="Skrede I."/>
            <person name="Drula E."/>
            <person name="Henrissat B."/>
            <person name="Morin E."/>
            <person name="Kohler A."/>
            <person name="Barry K."/>
            <person name="LaButti K."/>
            <person name="Morin E."/>
            <person name="Salamov A."/>
            <person name="Lipzen A."/>
            <person name="Mereny Z."/>
            <person name="Hegedus B."/>
            <person name="Baldrian P."/>
            <person name="Stursova M."/>
            <person name="Weitz H."/>
            <person name="Taylor A."/>
            <person name="Grigoriev I.V."/>
            <person name="Nagy L.G."/>
            <person name="Martin F."/>
            <person name="Kauserud H."/>
        </authorList>
    </citation>
    <scope>NUCLEOTIDE SEQUENCE</scope>
    <source>
        <strain evidence="2">CBHHK067</strain>
    </source>
</reference>
<accession>A0AAD7GAV0</accession>
<comment type="caution">
    <text evidence="2">The sequence shown here is derived from an EMBL/GenBank/DDBJ whole genome shotgun (WGS) entry which is preliminary data.</text>
</comment>
<name>A0AAD7GAV0_MYCRO</name>
<keyword evidence="2" id="KW-0378">Hydrolase</keyword>
<evidence type="ECO:0000313" key="2">
    <source>
        <dbReference type="EMBL" id="KAJ7672086.1"/>
    </source>
</evidence>
<feature type="domain" description="AB hydrolase-1" evidence="1">
    <location>
        <begin position="25"/>
        <end position="262"/>
    </location>
</feature>
<gene>
    <name evidence="2" type="ORF">B0H17DRAFT_1084374</name>
</gene>